<dbReference type="RefSeq" id="WP_204289217.1">
    <property type="nucleotide sequence ID" value="NZ_BAABEJ010000012.1"/>
</dbReference>
<evidence type="ECO:0000256" key="4">
    <source>
        <dbReference type="ARBA" id="ARBA00022801"/>
    </source>
</evidence>
<evidence type="ECO:0000313" key="9">
    <source>
        <dbReference type="EMBL" id="GIH36617.1"/>
    </source>
</evidence>
<dbReference type="InterPro" id="IPR010175">
    <property type="entry name" value="LysK"/>
</dbReference>
<gene>
    <name evidence="9" type="ORF">Mam01_67810</name>
</gene>
<comment type="caution">
    <text evidence="9">The sequence shown here is derived from an EMBL/GenBank/DDBJ whole genome shotgun (WGS) entry which is preliminary data.</text>
</comment>
<accession>A0ABQ4FPC0</accession>
<dbReference type="Proteomes" id="UP000651728">
    <property type="component" value="Unassembled WGS sequence"/>
</dbReference>
<keyword evidence="3" id="KW-0479">Metal-binding</keyword>
<keyword evidence="4" id="KW-0378">Hydrolase</keyword>
<evidence type="ECO:0000256" key="2">
    <source>
        <dbReference type="ARBA" id="ARBA00022605"/>
    </source>
</evidence>
<evidence type="ECO:0000256" key="8">
    <source>
        <dbReference type="SAM" id="MobiDB-lite"/>
    </source>
</evidence>
<evidence type="ECO:0000256" key="5">
    <source>
        <dbReference type="ARBA" id="ARBA00022833"/>
    </source>
</evidence>
<organism evidence="9 10">
    <name type="scientific">Microbispora amethystogenes</name>
    <dbReference type="NCBI Taxonomy" id="1427754"/>
    <lineage>
        <taxon>Bacteria</taxon>
        <taxon>Bacillati</taxon>
        <taxon>Actinomycetota</taxon>
        <taxon>Actinomycetes</taxon>
        <taxon>Streptosporangiales</taxon>
        <taxon>Streptosporangiaceae</taxon>
        <taxon>Microbispora</taxon>
    </lineage>
</organism>
<dbReference type="EMBL" id="BOOB01000064">
    <property type="protein sequence ID" value="GIH36617.1"/>
    <property type="molecule type" value="Genomic_DNA"/>
</dbReference>
<evidence type="ECO:0000256" key="6">
    <source>
        <dbReference type="ARBA" id="ARBA00023154"/>
    </source>
</evidence>
<sequence length="367" mass="39529">MTSSVTSGANSGTANSGTTSRAESLLRRMVEVPSTTGEEAELASLLARELPEWGFRSHIDEVGNVIGRRGDPDAPMIMLMGHMDTVPGDIPVRQEGSLLYGRGTVDAKGPLATMIAAAAAADLRGMQVVVAGVVEEETFGKGAQHLAETFRPDVAVVGEPNGWAGVGIGYKGRVMMRYDVSRPAVHTASPEEKATEAAALFWDRVRSYCDSYCEVVAAGDRAFDRPVPTLNDITGTIERALMTVSVRTPPGFDLSAFERFVTDAARDGTLYVDDRTPPVRVDPAGPAVRALCAGIRRRGERPKLKLKTGTADLNIVEPRWQVPMAVYGPGDSSLDHTDREHIDLVEYGRAVEVLREALGILAQAEWR</sequence>
<evidence type="ECO:0000256" key="7">
    <source>
        <dbReference type="ARBA" id="ARBA00023285"/>
    </source>
</evidence>
<keyword evidence="7" id="KW-0170">Cobalt</keyword>
<dbReference type="NCBIfam" id="TIGR01902">
    <property type="entry name" value="dapE-lys-deAc"/>
    <property type="match status" value="1"/>
</dbReference>
<dbReference type="InterPro" id="IPR001261">
    <property type="entry name" value="ArgE/DapE_CS"/>
</dbReference>
<dbReference type="InterPro" id="IPR002933">
    <property type="entry name" value="Peptidase_M20"/>
</dbReference>
<proteinExistence type="inferred from homology"/>
<dbReference type="InterPro" id="IPR050072">
    <property type="entry name" value="Peptidase_M20A"/>
</dbReference>
<name>A0ABQ4FPC0_9ACTN</name>
<dbReference type="NCBIfam" id="NF003367">
    <property type="entry name" value="PRK04443.1"/>
    <property type="match status" value="1"/>
</dbReference>
<keyword evidence="5" id="KW-0862">Zinc</keyword>
<evidence type="ECO:0000256" key="1">
    <source>
        <dbReference type="ARBA" id="ARBA00022490"/>
    </source>
</evidence>
<keyword evidence="10" id="KW-1185">Reference proteome</keyword>
<dbReference type="PANTHER" id="PTHR43808">
    <property type="entry name" value="ACETYLORNITHINE DEACETYLASE"/>
    <property type="match status" value="1"/>
</dbReference>
<dbReference type="PANTHER" id="PTHR43808:SF28">
    <property type="entry name" value="[LYSW]-LYSINE_[LYSW]-ORNITHINE HYDROLASE"/>
    <property type="match status" value="1"/>
</dbReference>
<keyword evidence="6" id="KW-0457">Lysine biosynthesis</keyword>
<protein>
    <submittedName>
        <fullName evidence="9">Acetyl-lysine deacetylase</fullName>
    </submittedName>
</protein>
<dbReference type="PROSITE" id="PS00758">
    <property type="entry name" value="ARGE_DAPE_CPG2_1"/>
    <property type="match status" value="1"/>
</dbReference>
<dbReference type="HAMAP" id="MF_01120">
    <property type="entry name" value="LysK"/>
    <property type="match status" value="1"/>
</dbReference>
<evidence type="ECO:0000313" key="10">
    <source>
        <dbReference type="Proteomes" id="UP000651728"/>
    </source>
</evidence>
<feature type="region of interest" description="Disordered" evidence="8">
    <location>
        <begin position="1"/>
        <end position="22"/>
    </location>
</feature>
<dbReference type="Gene3D" id="3.40.630.10">
    <property type="entry name" value="Zn peptidases"/>
    <property type="match status" value="2"/>
</dbReference>
<dbReference type="Pfam" id="PF01546">
    <property type="entry name" value="Peptidase_M20"/>
    <property type="match status" value="1"/>
</dbReference>
<keyword evidence="2" id="KW-0028">Amino-acid biosynthesis</keyword>
<evidence type="ECO:0000256" key="3">
    <source>
        <dbReference type="ARBA" id="ARBA00022723"/>
    </source>
</evidence>
<reference evidence="9 10" key="1">
    <citation type="submission" date="2021-01" db="EMBL/GenBank/DDBJ databases">
        <title>Whole genome shotgun sequence of Microbispora amethystogenes NBRC 101907.</title>
        <authorList>
            <person name="Komaki H."/>
            <person name="Tamura T."/>
        </authorList>
    </citation>
    <scope>NUCLEOTIDE SEQUENCE [LARGE SCALE GENOMIC DNA]</scope>
    <source>
        <strain evidence="9 10">NBRC 101907</strain>
    </source>
</reference>
<keyword evidence="1" id="KW-0963">Cytoplasm</keyword>
<dbReference type="SUPFAM" id="SSF53187">
    <property type="entry name" value="Zn-dependent exopeptidases"/>
    <property type="match status" value="1"/>
</dbReference>